<dbReference type="GO" id="GO:0005524">
    <property type="term" value="F:ATP binding"/>
    <property type="evidence" value="ECO:0007669"/>
    <property type="project" value="UniProtKB-KW"/>
</dbReference>
<dbReference type="SMART" id="SM00487">
    <property type="entry name" value="DEXDc"/>
    <property type="match status" value="1"/>
</dbReference>
<feature type="domain" description="Helicase ATP-binding" evidence="14">
    <location>
        <begin position="162"/>
        <end position="338"/>
    </location>
</feature>
<dbReference type="InterPro" id="IPR001650">
    <property type="entry name" value="Helicase_C-like"/>
</dbReference>
<feature type="region of interest" description="Disordered" evidence="13">
    <location>
        <begin position="41"/>
        <end position="68"/>
    </location>
</feature>
<dbReference type="GO" id="GO:0003724">
    <property type="term" value="F:RNA helicase activity"/>
    <property type="evidence" value="ECO:0007669"/>
    <property type="project" value="UniProtKB-EC"/>
</dbReference>
<dbReference type="Pfam" id="PF00270">
    <property type="entry name" value="DEAD"/>
    <property type="match status" value="1"/>
</dbReference>
<keyword evidence="8" id="KW-0539">Nucleus</keyword>
<dbReference type="OrthoDB" id="360161at2759"/>
<evidence type="ECO:0000256" key="8">
    <source>
        <dbReference type="ARBA" id="ARBA00023242"/>
    </source>
</evidence>
<keyword evidence="3" id="KW-0547">Nucleotide-binding</keyword>
<feature type="region of interest" description="Disordered" evidence="13">
    <location>
        <begin position="512"/>
        <end position="591"/>
    </location>
</feature>
<dbReference type="PANTHER" id="PTHR47959">
    <property type="entry name" value="ATP-DEPENDENT RNA HELICASE RHLE-RELATED"/>
    <property type="match status" value="1"/>
</dbReference>
<feature type="compositionally biased region" description="Basic residues" evidence="13">
    <location>
        <begin position="512"/>
        <end position="529"/>
    </location>
</feature>
<comment type="similarity">
    <text evidence="9">Belongs to the DEAD box helicase family. DDX52/ROK1 subfamily.</text>
</comment>
<evidence type="ECO:0000256" key="13">
    <source>
        <dbReference type="SAM" id="MobiDB-lite"/>
    </source>
</evidence>
<dbReference type="SUPFAM" id="SSF52540">
    <property type="entry name" value="P-loop containing nucleoside triphosphate hydrolases"/>
    <property type="match status" value="1"/>
</dbReference>
<dbReference type="CDD" id="cd17957">
    <property type="entry name" value="DEADc_DDX52"/>
    <property type="match status" value="1"/>
</dbReference>
<dbReference type="PROSITE" id="PS51194">
    <property type="entry name" value="HELICASE_CTER"/>
    <property type="match status" value="1"/>
</dbReference>
<evidence type="ECO:0000256" key="12">
    <source>
        <dbReference type="PROSITE-ProRule" id="PRU00552"/>
    </source>
</evidence>
<dbReference type="InterPro" id="IPR014014">
    <property type="entry name" value="RNA_helicase_DEAD_Q_motif"/>
</dbReference>
<evidence type="ECO:0000256" key="2">
    <source>
        <dbReference type="ARBA" id="ARBA00012552"/>
    </source>
</evidence>
<dbReference type="InterPro" id="IPR011545">
    <property type="entry name" value="DEAD/DEAH_box_helicase_dom"/>
</dbReference>
<dbReference type="SMART" id="SM00490">
    <property type="entry name" value="HELICc"/>
    <property type="match status" value="1"/>
</dbReference>
<feature type="short sequence motif" description="Q motif" evidence="12">
    <location>
        <begin position="131"/>
        <end position="159"/>
    </location>
</feature>
<evidence type="ECO:0000256" key="4">
    <source>
        <dbReference type="ARBA" id="ARBA00022801"/>
    </source>
</evidence>
<dbReference type="Pfam" id="PF00271">
    <property type="entry name" value="Helicase_C"/>
    <property type="match status" value="1"/>
</dbReference>
<dbReference type="KEGG" id="obi:106868567"/>
<evidence type="ECO:0000256" key="10">
    <source>
        <dbReference type="ARBA" id="ARBA00044533"/>
    </source>
</evidence>
<comment type="catalytic activity">
    <reaction evidence="11">
        <text>ATP + H2O = ADP + phosphate + H(+)</text>
        <dbReference type="Rhea" id="RHEA:13065"/>
        <dbReference type="ChEBI" id="CHEBI:15377"/>
        <dbReference type="ChEBI" id="CHEBI:15378"/>
        <dbReference type="ChEBI" id="CHEBI:30616"/>
        <dbReference type="ChEBI" id="CHEBI:43474"/>
        <dbReference type="ChEBI" id="CHEBI:456216"/>
        <dbReference type="EC" id="3.6.4.13"/>
    </reaction>
</comment>
<dbReference type="PANTHER" id="PTHR47959:SF15">
    <property type="entry name" value="RNA HELICASE"/>
    <property type="match status" value="1"/>
</dbReference>
<proteinExistence type="inferred from homology"/>
<feature type="domain" description="DEAD-box RNA helicase Q" evidence="16">
    <location>
        <begin position="131"/>
        <end position="159"/>
    </location>
</feature>
<dbReference type="InterPro" id="IPR014001">
    <property type="entry name" value="Helicase_ATP-bd"/>
</dbReference>
<dbReference type="GO" id="GO:0016787">
    <property type="term" value="F:hydrolase activity"/>
    <property type="evidence" value="ECO:0007669"/>
    <property type="project" value="UniProtKB-KW"/>
</dbReference>
<dbReference type="InterPro" id="IPR044764">
    <property type="entry name" value="DDX52/Rok1_DEADc"/>
</dbReference>
<dbReference type="PROSITE" id="PS51195">
    <property type="entry name" value="Q_MOTIF"/>
    <property type="match status" value="1"/>
</dbReference>
<comment type="subcellular location">
    <subcellularLocation>
        <location evidence="1">Nucleus</location>
        <location evidence="1">Nucleolus</location>
    </subcellularLocation>
</comment>
<dbReference type="InterPro" id="IPR050079">
    <property type="entry name" value="DEAD_box_RNA_helicase"/>
</dbReference>
<dbReference type="GO" id="GO:0005730">
    <property type="term" value="C:nucleolus"/>
    <property type="evidence" value="ECO:0007669"/>
    <property type="project" value="UniProtKB-SubCell"/>
</dbReference>
<dbReference type="FunFam" id="3.40.50.300:FF:000759">
    <property type="entry name" value="probable ATP-dependent RNA helicase DDX52"/>
    <property type="match status" value="1"/>
</dbReference>
<dbReference type="GO" id="GO:0003723">
    <property type="term" value="F:RNA binding"/>
    <property type="evidence" value="ECO:0007669"/>
    <property type="project" value="UniProtKB-KW"/>
</dbReference>
<dbReference type="InterPro" id="IPR027417">
    <property type="entry name" value="P-loop_NTPase"/>
</dbReference>
<dbReference type="Gene3D" id="3.40.50.300">
    <property type="entry name" value="P-loop containing nucleotide triphosphate hydrolases"/>
    <property type="match status" value="2"/>
</dbReference>
<keyword evidence="4" id="KW-0378">Hydrolase</keyword>
<evidence type="ECO:0000259" key="14">
    <source>
        <dbReference type="PROSITE" id="PS51192"/>
    </source>
</evidence>
<keyword evidence="5" id="KW-0347">Helicase</keyword>
<dbReference type="AlphaFoldDB" id="A0A0L8HU35"/>
<sequence length="591" mass="67167">MDGHSLFRLLGVGAKFDLKRFKSDAQKLKLIKTDVKEIKPETDSTLLEETSTTNTELSKKKRSRKVEELDEDDEGDIIFYKQKKVQKTEPDKGNSVKKVTKNKDSLETLIRKKNKIHVHGFDPPPPVTDFEQLKNYSIHPRLLENVKKVEYTKPTPIQMQAIPVMMRRREVMACAPTGSGKTAAFALPVLNYLKEPRNSGIRSVILAPTRELSNQIYQEMQRLSEGLGLRIYYIKKANLKKIGPKTFSKKDILVTTPQRLVFVLSQEPQILSLSSVEWLIIDESDKLFEDGKTGFRDQLGVIYKACDSPNIRRAMFSATFAHDVEQWCKKSLNDVIQVYIGGKNTATETVEQQLMFVGSESGKLFALRDIVQKGIEPPVLIFVQSQERATELFQELIYDGINVDVIHAGRSQAQRENVVSSFREGKIWVLICTELMGRGIDFKGVNLVVNYDFPTSAISYIHRIGRTGRAGRQGKAITFFVEDDVDYLRSIANVMHGAGCPVPEYMLKLKRPSKKDRRKMAQKNPKRKGISTSLRENKKKLKRNKNNSDLPNGISKTKLKASREFPGKKKKKVSKEFPGKRKKASKKSSNK</sequence>
<dbReference type="EC" id="3.6.4.13" evidence="2"/>
<evidence type="ECO:0000256" key="3">
    <source>
        <dbReference type="ARBA" id="ARBA00022741"/>
    </source>
</evidence>
<evidence type="ECO:0000313" key="17">
    <source>
        <dbReference type="EMBL" id="KOF92702.1"/>
    </source>
</evidence>
<protein>
    <recommendedName>
        <fullName evidence="10">Probable ATP-dependent RNA helicase DDX52</fullName>
        <ecNumber evidence="2">3.6.4.13</ecNumber>
    </recommendedName>
</protein>
<accession>A0A0L8HU35</accession>
<keyword evidence="6" id="KW-0067">ATP-binding</keyword>
<feature type="compositionally biased region" description="Basic residues" evidence="13">
    <location>
        <begin position="580"/>
        <end position="591"/>
    </location>
</feature>
<evidence type="ECO:0000259" key="15">
    <source>
        <dbReference type="PROSITE" id="PS51194"/>
    </source>
</evidence>
<evidence type="ECO:0000256" key="7">
    <source>
        <dbReference type="ARBA" id="ARBA00022884"/>
    </source>
</evidence>
<dbReference type="STRING" id="37653.A0A0L8HU35"/>
<evidence type="ECO:0000259" key="16">
    <source>
        <dbReference type="PROSITE" id="PS51195"/>
    </source>
</evidence>
<dbReference type="GO" id="GO:0030490">
    <property type="term" value="P:maturation of SSU-rRNA"/>
    <property type="evidence" value="ECO:0007669"/>
    <property type="project" value="InterPro"/>
</dbReference>
<evidence type="ECO:0000256" key="1">
    <source>
        <dbReference type="ARBA" id="ARBA00004604"/>
    </source>
</evidence>
<evidence type="ECO:0000256" key="5">
    <source>
        <dbReference type="ARBA" id="ARBA00022806"/>
    </source>
</evidence>
<gene>
    <name evidence="17" type="ORF">OCBIM_22006054mg</name>
</gene>
<dbReference type="CDD" id="cd18787">
    <property type="entry name" value="SF2_C_DEAD"/>
    <property type="match status" value="1"/>
</dbReference>
<name>A0A0L8HU35_OCTBM</name>
<feature type="compositionally biased region" description="Low complexity" evidence="13">
    <location>
        <begin position="44"/>
        <end position="56"/>
    </location>
</feature>
<keyword evidence="7" id="KW-0694">RNA-binding</keyword>
<dbReference type="OMA" id="EMAHSIM"/>
<dbReference type="EMBL" id="KQ417293">
    <property type="protein sequence ID" value="KOF92702.1"/>
    <property type="molecule type" value="Genomic_DNA"/>
</dbReference>
<evidence type="ECO:0000256" key="9">
    <source>
        <dbReference type="ARBA" id="ARBA00024355"/>
    </source>
</evidence>
<reference evidence="17" key="1">
    <citation type="submission" date="2015-07" db="EMBL/GenBank/DDBJ databases">
        <title>MeaNS - Measles Nucleotide Surveillance Program.</title>
        <authorList>
            <person name="Tran T."/>
            <person name="Druce J."/>
        </authorList>
    </citation>
    <scope>NUCLEOTIDE SEQUENCE</scope>
    <source>
        <strain evidence="17">UCB-OBI-ISO-001</strain>
        <tissue evidence="17">Gonad</tissue>
    </source>
</reference>
<evidence type="ECO:0000256" key="6">
    <source>
        <dbReference type="ARBA" id="ARBA00022840"/>
    </source>
</evidence>
<feature type="domain" description="Helicase C-terminal" evidence="15">
    <location>
        <begin position="349"/>
        <end position="510"/>
    </location>
</feature>
<evidence type="ECO:0000256" key="11">
    <source>
        <dbReference type="ARBA" id="ARBA00047984"/>
    </source>
</evidence>
<dbReference type="PROSITE" id="PS51192">
    <property type="entry name" value="HELICASE_ATP_BIND_1"/>
    <property type="match status" value="1"/>
</dbReference>
<organism evidence="17">
    <name type="scientific">Octopus bimaculoides</name>
    <name type="common">California two-spotted octopus</name>
    <dbReference type="NCBI Taxonomy" id="37653"/>
    <lineage>
        <taxon>Eukaryota</taxon>
        <taxon>Metazoa</taxon>
        <taxon>Spiralia</taxon>
        <taxon>Lophotrochozoa</taxon>
        <taxon>Mollusca</taxon>
        <taxon>Cephalopoda</taxon>
        <taxon>Coleoidea</taxon>
        <taxon>Octopodiformes</taxon>
        <taxon>Octopoda</taxon>
        <taxon>Incirrata</taxon>
        <taxon>Octopodidae</taxon>
        <taxon>Octopus</taxon>
    </lineage>
</organism>
<dbReference type="GO" id="GO:0005829">
    <property type="term" value="C:cytosol"/>
    <property type="evidence" value="ECO:0007669"/>
    <property type="project" value="TreeGrafter"/>
</dbReference>